<proteinExistence type="predicted"/>
<keyword evidence="1" id="KW-0695">RNA-directed DNA polymerase</keyword>
<dbReference type="GO" id="GO:0003964">
    <property type="term" value="F:RNA-directed DNA polymerase activity"/>
    <property type="evidence" value="ECO:0007669"/>
    <property type="project" value="UniProtKB-KW"/>
</dbReference>
<keyword evidence="1" id="KW-0548">Nucleotidyltransferase</keyword>
<organism evidence="1">
    <name type="scientific">Tanacetum cinerariifolium</name>
    <name type="common">Dalmatian daisy</name>
    <name type="synonym">Chrysanthemum cinerariifolium</name>
    <dbReference type="NCBI Taxonomy" id="118510"/>
    <lineage>
        <taxon>Eukaryota</taxon>
        <taxon>Viridiplantae</taxon>
        <taxon>Streptophyta</taxon>
        <taxon>Embryophyta</taxon>
        <taxon>Tracheophyta</taxon>
        <taxon>Spermatophyta</taxon>
        <taxon>Magnoliopsida</taxon>
        <taxon>eudicotyledons</taxon>
        <taxon>Gunneridae</taxon>
        <taxon>Pentapetalae</taxon>
        <taxon>asterids</taxon>
        <taxon>campanulids</taxon>
        <taxon>Asterales</taxon>
        <taxon>Asteraceae</taxon>
        <taxon>Asteroideae</taxon>
        <taxon>Anthemideae</taxon>
        <taxon>Anthemidinae</taxon>
        <taxon>Tanacetum</taxon>
    </lineage>
</organism>
<reference evidence="1" key="1">
    <citation type="journal article" date="2019" name="Sci. Rep.">
        <title>Draft genome of Tanacetum cinerariifolium, the natural source of mosquito coil.</title>
        <authorList>
            <person name="Yamashiro T."/>
            <person name="Shiraishi A."/>
            <person name="Satake H."/>
            <person name="Nakayama K."/>
        </authorList>
    </citation>
    <scope>NUCLEOTIDE SEQUENCE</scope>
</reference>
<evidence type="ECO:0000313" key="1">
    <source>
        <dbReference type="EMBL" id="GEU75772.1"/>
    </source>
</evidence>
<keyword evidence="1" id="KW-0808">Transferase</keyword>
<name>A0A6L2MST0_TANCI</name>
<accession>A0A6L2MST0</accession>
<protein>
    <submittedName>
        <fullName evidence="1">RNA-directed DNA polymerase, eukaryota</fullName>
    </submittedName>
</protein>
<gene>
    <name evidence="1" type="ORF">Tci_047750</name>
</gene>
<comment type="caution">
    <text evidence="1">The sequence shown here is derived from an EMBL/GenBank/DDBJ whole genome shotgun (WGS) entry which is preliminary data.</text>
</comment>
<sequence>MAGLRDLVFAESFSAKDLFQSCKQYGHVVDSFIPLMRSKEGKRFQRVPLNSNKVYEKKNVESFRGSDQISRKDVGGADSDKSFVNVVKSIYKSGTVDCEANPAIFLDDDCLNPKDLTNSLLGRVKEFASLSNLKMVLTNEGFVDISVRVGSWFSELKQASFDFNPDGRVMLVEVEGVPFKFWSGNTFKRLAVKWGELLDVFWVRAKEVPGRVPKLLEESDEEVQSDDGFIKGDNKVQYARSSGDNSEVAKVP</sequence>
<dbReference type="AlphaFoldDB" id="A0A6L2MST0"/>
<dbReference type="EMBL" id="BKCJ010007147">
    <property type="protein sequence ID" value="GEU75772.1"/>
    <property type="molecule type" value="Genomic_DNA"/>
</dbReference>